<organism evidence="1">
    <name type="scientific">freshwater metagenome</name>
    <dbReference type="NCBI Taxonomy" id="449393"/>
    <lineage>
        <taxon>unclassified sequences</taxon>
        <taxon>metagenomes</taxon>
        <taxon>ecological metagenomes</taxon>
    </lineage>
</organism>
<dbReference type="AlphaFoldDB" id="A0A6J6E775"/>
<protein>
    <submittedName>
        <fullName evidence="1">Unannotated protein</fullName>
    </submittedName>
</protein>
<accession>A0A6J6E775</accession>
<dbReference type="Pfam" id="PF09438">
    <property type="entry name" value="DUF2017"/>
    <property type="match status" value="1"/>
</dbReference>
<proteinExistence type="predicted"/>
<name>A0A6J6E775_9ZZZZ</name>
<dbReference type="EMBL" id="CAEZTT010000019">
    <property type="protein sequence ID" value="CAB4571125.1"/>
    <property type="molecule type" value="Genomic_DNA"/>
</dbReference>
<gene>
    <name evidence="1" type="ORF">UFOPK1726_00290</name>
</gene>
<sequence>MAHAFNRTLTGKIAGRLDPVEQALLRSLVLQLAQLLHETDDSASQDPLAQLVGIQELAERPEDPALLRLFPDAYRDDESAANDFRRYTQARLRETKTNRADAVIEILDRADNKIELSDAEAQSMLAVMNDTRLVLASRLGLTDELKLDELLLAEADQGGVAHLYEWLTWLQETLVRAIMQKN</sequence>
<dbReference type="InterPro" id="IPR018561">
    <property type="entry name" value="AosR"/>
</dbReference>
<reference evidence="1" key="1">
    <citation type="submission" date="2020-05" db="EMBL/GenBank/DDBJ databases">
        <authorList>
            <person name="Chiriac C."/>
            <person name="Salcher M."/>
            <person name="Ghai R."/>
            <person name="Kavagutti S V."/>
        </authorList>
    </citation>
    <scope>NUCLEOTIDE SEQUENCE</scope>
</reference>
<evidence type="ECO:0000313" key="1">
    <source>
        <dbReference type="EMBL" id="CAB4571125.1"/>
    </source>
</evidence>